<protein>
    <submittedName>
        <fullName evidence="2">Uncharacterized protein</fullName>
    </submittedName>
</protein>
<dbReference type="Proteomes" id="UP000887574">
    <property type="component" value="Unplaced"/>
</dbReference>
<evidence type="ECO:0000313" key="1">
    <source>
        <dbReference type="Proteomes" id="UP000887574"/>
    </source>
</evidence>
<dbReference type="AlphaFoldDB" id="A0A915CU77"/>
<keyword evidence="1" id="KW-1185">Reference proteome</keyword>
<reference evidence="2" key="1">
    <citation type="submission" date="2022-11" db="UniProtKB">
        <authorList>
            <consortium name="WormBaseParasite"/>
        </authorList>
    </citation>
    <scope>IDENTIFICATION</scope>
</reference>
<name>A0A915CU77_9BILA</name>
<sequence length="188" mass="21139">MTGNNGPMNMGNQVANWQGGQHQPMQTDMGNWGNGPVQSDGYQSNRPVYNGNTVQTFETRINQRQTVEDSMDKPDQDETLGITRDRMVGYTTSPRKTIRPYAVYDADSRGRYQGCHRRMKTINLEPKTNVPIAKATMMPSTESKQLDPAKETGKFFGSIVTDTDANVLTVKERTEIAWPIGSENWKKC</sequence>
<evidence type="ECO:0000313" key="2">
    <source>
        <dbReference type="WBParaSite" id="jg12192"/>
    </source>
</evidence>
<dbReference type="WBParaSite" id="jg12192">
    <property type="protein sequence ID" value="jg12192"/>
    <property type="gene ID" value="jg12192"/>
</dbReference>
<proteinExistence type="predicted"/>
<accession>A0A915CU77</accession>
<organism evidence="1 2">
    <name type="scientific">Ditylenchus dipsaci</name>
    <dbReference type="NCBI Taxonomy" id="166011"/>
    <lineage>
        <taxon>Eukaryota</taxon>
        <taxon>Metazoa</taxon>
        <taxon>Ecdysozoa</taxon>
        <taxon>Nematoda</taxon>
        <taxon>Chromadorea</taxon>
        <taxon>Rhabditida</taxon>
        <taxon>Tylenchina</taxon>
        <taxon>Tylenchomorpha</taxon>
        <taxon>Sphaerularioidea</taxon>
        <taxon>Anguinidae</taxon>
        <taxon>Anguininae</taxon>
        <taxon>Ditylenchus</taxon>
    </lineage>
</organism>